<dbReference type="PANTHER" id="PTHR48094">
    <property type="entry name" value="PROTEIN/NUCLEIC ACID DEGLYCASE DJ-1-RELATED"/>
    <property type="match status" value="1"/>
</dbReference>
<feature type="domain" description="DJ-1/PfpI" evidence="1">
    <location>
        <begin position="12"/>
        <end position="179"/>
    </location>
</feature>
<gene>
    <name evidence="2" type="ORF">COY61_00590</name>
</gene>
<name>A0A2M7RPL8_9BACT</name>
<organism evidence="2 3">
    <name type="scientific">bacterium (Candidatus Gribaldobacteria) CG_4_10_14_0_8_um_filter_33_9</name>
    <dbReference type="NCBI Taxonomy" id="2014266"/>
    <lineage>
        <taxon>Bacteria</taxon>
        <taxon>Candidatus Gribaldobacteria</taxon>
    </lineage>
</organism>
<accession>A0A2M7RPL8</accession>
<dbReference type="Pfam" id="PF01965">
    <property type="entry name" value="DJ-1_PfpI"/>
    <property type="match status" value="1"/>
</dbReference>
<dbReference type="InterPro" id="IPR002818">
    <property type="entry name" value="DJ-1/PfpI"/>
</dbReference>
<dbReference type="Gene3D" id="3.40.50.880">
    <property type="match status" value="1"/>
</dbReference>
<dbReference type="GO" id="GO:0005737">
    <property type="term" value="C:cytoplasm"/>
    <property type="evidence" value="ECO:0007669"/>
    <property type="project" value="TreeGrafter"/>
</dbReference>
<dbReference type="EMBL" id="PFMI01000015">
    <property type="protein sequence ID" value="PIZ01147.1"/>
    <property type="molecule type" value="Genomic_DNA"/>
</dbReference>
<proteinExistence type="predicted"/>
<dbReference type="PANTHER" id="PTHR48094:SF12">
    <property type="entry name" value="PARKINSON DISEASE PROTEIN 7 HOMOLOG"/>
    <property type="match status" value="1"/>
</dbReference>
<dbReference type="InterPro" id="IPR029062">
    <property type="entry name" value="Class_I_gatase-like"/>
</dbReference>
<sequence>MSNMSEKTLENKKIAMIIAFQNFQDEECFIPRSIFLEKGIAIKIISSENGEAIGTYGGAINVDLCLDELNVSDFDAIIFVGGCGAAKYIENDKCHNIAQKAVSENKVLGAICSAPAILARAGVLKNKKATAWSSNIDKSIIKILKKQGANYQDNPVVIDEKIITANGPSCARQFAQTIIGLLK</sequence>
<dbReference type="InterPro" id="IPR050325">
    <property type="entry name" value="Prot/Nucl_acid_deglycase"/>
</dbReference>
<reference evidence="3" key="1">
    <citation type="submission" date="2017-09" db="EMBL/GenBank/DDBJ databases">
        <title>Depth-based differentiation of microbial function through sediment-hosted aquifers and enrichment of novel symbionts in the deep terrestrial subsurface.</title>
        <authorList>
            <person name="Probst A.J."/>
            <person name="Ladd B."/>
            <person name="Jarett J.K."/>
            <person name="Geller-Mcgrath D.E."/>
            <person name="Sieber C.M.K."/>
            <person name="Emerson J.B."/>
            <person name="Anantharaman K."/>
            <person name="Thomas B.C."/>
            <person name="Malmstrom R."/>
            <person name="Stieglmeier M."/>
            <person name="Klingl A."/>
            <person name="Woyke T."/>
            <person name="Ryan C.M."/>
            <person name="Banfield J.F."/>
        </authorList>
    </citation>
    <scope>NUCLEOTIDE SEQUENCE [LARGE SCALE GENOMIC DNA]</scope>
</reference>
<evidence type="ECO:0000259" key="1">
    <source>
        <dbReference type="Pfam" id="PF01965"/>
    </source>
</evidence>
<dbReference type="AlphaFoldDB" id="A0A2M7RPL8"/>
<dbReference type="CDD" id="cd03135">
    <property type="entry name" value="GATase1_DJ-1"/>
    <property type="match status" value="1"/>
</dbReference>
<evidence type="ECO:0000313" key="2">
    <source>
        <dbReference type="EMBL" id="PIZ01147.1"/>
    </source>
</evidence>
<comment type="caution">
    <text evidence="2">The sequence shown here is derived from an EMBL/GenBank/DDBJ whole genome shotgun (WGS) entry which is preliminary data.</text>
</comment>
<dbReference type="SUPFAM" id="SSF52317">
    <property type="entry name" value="Class I glutamine amidotransferase-like"/>
    <property type="match status" value="1"/>
</dbReference>
<protein>
    <submittedName>
        <fullName evidence="2">DJ-1 family protein</fullName>
    </submittedName>
</protein>
<evidence type="ECO:0000313" key="3">
    <source>
        <dbReference type="Proteomes" id="UP000229371"/>
    </source>
</evidence>
<dbReference type="Proteomes" id="UP000229371">
    <property type="component" value="Unassembled WGS sequence"/>
</dbReference>